<dbReference type="Proteomes" id="UP000276133">
    <property type="component" value="Unassembled WGS sequence"/>
</dbReference>
<dbReference type="EMBL" id="REGN01001607">
    <property type="protein sequence ID" value="RNA33660.1"/>
    <property type="molecule type" value="Genomic_DNA"/>
</dbReference>
<keyword evidence="2" id="KW-1185">Reference proteome</keyword>
<reference evidence="1 2" key="1">
    <citation type="journal article" date="2018" name="Sci. Rep.">
        <title>Genomic signatures of local adaptation to the degree of environmental predictability in rotifers.</title>
        <authorList>
            <person name="Franch-Gras L."/>
            <person name="Hahn C."/>
            <person name="Garcia-Roger E.M."/>
            <person name="Carmona M.J."/>
            <person name="Serra M."/>
            <person name="Gomez A."/>
        </authorList>
    </citation>
    <scope>NUCLEOTIDE SEQUENCE [LARGE SCALE GENOMIC DNA]</scope>
    <source>
        <strain evidence="1">HYR1</strain>
    </source>
</reference>
<accession>A0A3M7SDR6</accession>
<proteinExistence type="predicted"/>
<organism evidence="1 2">
    <name type="scientific">Brachionus plicatilis</name>
    <name type="common">Marine rotifer</name>
    <name type="synonym">Brachionus muelleri</name>
    <dbReference type="NCBI Taxonomy" id="10195"/>
    <lineage>
        <taxon>Eukaryota</taxon>
        <taxon>Metazoa</taxon>
        <taxon>Spiralia</taxon>
        <taxon>Gnathifera</taxon>
        <taxon>Rotifera</taxon>
        <taxon>Eurotatoria</taxon>
        <taxon>Monogononta</taxon>
        <taxon>Pseudotrocha</taxon>
        <taxon>Ploima</taxon>
        <taxon>Brachionidae</taxon>
        <taxon>Brachionus</taxon>
    </lineage>
</organism>
<evidence type="ECO:0000313" key="1">
    <source>
        <dbReference type="EMBL" id="RNA33660.1"/>
    </source>
</evidence>
<protein>
    <submittedName>
        <fullName evidence="1">Uncharacterized protein</fullName>
    </submittedName>
</protein>
<sequence length="61" mass="6775">MIVEKSECFEVKINLELLSKYFPKFDQLSDSFPLITAYISSKFESNGPGANRDGLVTEIGG</sequence>
<comment type="caution">
    <text evidence="1">The sequence shown here is derived from an EMBL/GenBank/DDBJ whole genome shotgun (WGS) entry which is preliminary data.</text>
</comment>
<dbReference type="AlphaFoldDB" id="A0A3M7SDR6"/>
<name>A0A3M7SDR6_BRAPC</name>
<evidence type="ECO:0000313" key="2">
    <source>
        <dbReference type="Proteomes" id="UP000276133"/>
    </source>
</evidence>
<gene>
    <name evidence="1" type="ORF">BpHYR1_019121</name>
</gene>